<evidence type="ECO:0000313" key="1">
    <source>
        <dbReference type="EMBL" id="AQS59867.1"/>
    </source>
</evidence>
<dbReference type="EMBL" id="CP019698">
    <property type="protein sequence ID" value="AQS59867.1"/>
    <property type="molecule type" value="Genomic_DNA"/>
</dbReference>
<sequence length="141" mass="14814">MNEKMGVQGMSHHTMPTMVAPNFMQRLCQLLGQRVNVYLNCEGCTAPLTGTLHAVGQDYLELTNGTQTNAQVTIVPLWNVCAVNVAGSMDQICPAPTNPPGSITGGMGGMTPGCPKPGGDCPPMGFMPGSPFMGMDAKKEE</sequence>
<protein>
    <submittedName>
        <fullName evidence="1">Uncharacterized protein</fullName>
    </submittedName>
</protein>
<dbReference type="OrthoDB" id="1809748at2"/>
<gene>
    <name evidence="1" type="ORF">B0537_12695</name>
</gene>
<dbReference type="KEGG" id="dfg:B0537_12695"/>
<accession>A0A1S6IYL1</accession>
<name>A0A1S6IYL1_9FIRM</name>
<dbReference type="Proteomes" id="UP000189464">
    <property type="component" value="Chromosome"/>
</dbReference>
<dbReference type="AlphaFoldDB" id="A0A1S6IYL1"/>
<proteinExistence type="predicted"/>
<evidence type="ECO:0000313" key="2">
    <source>
        <dbReference type="Proteomes" id="UP000189464"/>
    </source>
</evidence>
<reference evidence="1 2" key="1">
    <citation type="journal article" date="2016" name="Int. J. Syst. Evol. Microbiol.">
        <title>Desulfotomaculum ferrireducens sp. nov., a moderately thermophilic sulfate-reducing and dissimilatory Fe(III)-reducing bacterium isolated from compost.</title>
        <authorList>
            <person name="Yang G."/>
            <person name="Guo J."/>
            <person name="Zhuang L."/>
            <person name="Yuan Y."/>
            <person name="Zhou S."/>
        </authorList>
    </citation>
    <scope>NUCLEOTIDE SEQUENCE [LARGE SCALE GENOMIC DNA]</scope>
    <source>
        <strain evidence="1 2">GSS09</strain>
    </source>
</reference>
<organism evidence="1 2">
    <name type="scientific">Desulforamulus ferrireducens</name>
    <dbReference type="NCBI Taxonomy" id="1833852"/>
    <lineage>
        <taxon>Bacteria</taxon>
        <taxon>Bacillati</taxon>
        <taxon>Bacillota</taxon>
        <taxon>Clostridia</taxon>
        <taxon>Eubacteriales</taxon>
        <taxon>Peptococcaceae</taxon>
        <taxon>Desulforamulus</taxon>
    </lineage>
</organism>
<dbReference type="RefSeq" id="WP_077714910.1">
    <property type="nucleotide sequence ID" value="NZ_CP019698.1"/>
</dbReference>
<keyword evidence="2" id="KW-1185">Reference proteome</keyword>